<dbReference type="EMBL" id="FNBM01000005">
    <property type="protein sequence ID" value="SDF86644.1"/>
    <property type="molecule type" value="Genomic_DNA"/>
</dbReference>
<organism evidence="1 2">
    <name type="scientific">Phytopseudomonas seleniipraecipitans</name>
    <dbReference type="NCBI Taxonomy" id="640205"/>
    <lineage>
        <taxon>Bacteria</taxon>
        <taxon>Pseudomonadati</taxon>
        <taxon>Pseudomonadota</taxon>
        <taxon>Gammaproteobacteria</taxon>
        <taxon>Pseudomonadales</taxon>
        <taxon>Pseudomonadaceae</taxon>
        <taxon>Phytopseudomonas</taxon>
    </lineage>
</organism>
<dbReference type="STRING" id="640205.SAMN05216381_2583"/>
<proteinExistence type="predicted"/>
<accession>A0A1G7PKI1</accession>
<name>A0A1G7PKI1_9GAMM</name>
<dbReference type="Proteomes" id="UP000243378">
    <property type="component" value="Unassembled WGS sequence"/>
</dbReference>
<evidence type="ECO:0000313" key="2">
    <source>
        <dbReference type="Proteomes" id="UP000243378"/>
    </source>
</evidence>
<gene>
    <name evidence="1" type="ORF">SAMN05216381_2583</name>
</gene>
<protein>
    <submittedName>
        <fullName evidence="1">Uncharacterized protein</fullName>
    </submittedName>
</protein>
<reference evidence="1 2" key="1">
    <citation type="submission" date="2016-10" db="EMBL/GenBank/DDBJ databases">
        <authorList>
            <person name="de Groot N.N."/>
        </authorList>
    </citation>
    <scope>NUCLEOTIDE SEQUENCE [LARGE SCALE GENOMIC DNA]</scope>
    <source>
        <strain evidence="1 2">LMG 25475</strain>
    </source>
</reference>
<dbReference type="AlphaFoldDB" id="A0A1G7PKI1"/>
<sequence length="89" mass="9567">MNLHRAHIQMLILAVAAVVFLLMSVSLMKAPEPKAATVTVSSQVQQASFQYAAAHAASAGLQTVSTQSTGDWVRADTVEAPVKQTRWVF</sequence>
<dbReference type="RefSeq" id="WP_092368573.1">
    <property type="nucleotide sequence ID" value="NZ_FNBM01000005.1"/>
</dbReference>
<dbReference type="OrthoDB" id="6931779at2"/>
<evidence type="ECO:0000313" key="1">
    <source>
        <dbReference type="EMBL" id="SDF86644.1"/>
    </source>
</evidence>